<dbReference type="RefSeq" id="WP_143777620.1">
    <property type="nucleotide sequence ID" value="NZ_VKKU01000002.1"/>
</dbReference>
<gene>
    <name evidence="1" type="ORF">FOM92_15015</name>
</gene>
<protein>
    <submittedName>
        <fullName evidence="1">DUF2891 domain-containing protein</fullName>
    </submittedName>
</protein>
<evidence type="ECO:0000313" key="1">
    <source>
        <dbReference type="EMBL" id="TSB02402.1"/>
    </source>
</evidence>
<evidence type="ECO:0000313" key="2">
    <source>
        <dbReference type="Proteomes" id="UP000320160"/>
    </source>
</evidence>
<sequence length="329" mass="36501">MTELTAAIASQFARSTLGHIGKPFPYKMDLVLNGPEDARLPSAFHPIFYGSFDWHSCVHGWWQIMRLARLFPDMAEAADIFARADTMLVPEKVAVERAFLDRPLSAGFERPYGWAWLLALHAELERHDGPWAAALEPLALAFAARFHDFLPKLTYPLRVGTHFNISFALVLAGEWAEKRDPALTALIAQKARGWFAQDRDCQAWEPGGDEFLSSALTEALLMSRVLPGHEFADWFDGFLPAAAQGRPASLFTPAIVSDRSDGKIAHLDGLNLSRAWCWRAIAAALGPEHPVAQPAEQTARQHLEASLPHVTGDYMGEHWLATFALLALE</sequence>
<dbReference type="Proteomes" id="UP000320160">
    <property type="component" value="Unassembled WGS sequence"/>
</dbReference>
<comment type="caution">
    <text evidence="1">The sequence shown here is derived from an EMBL/GenBank/DDBJ whole genome shotgun (WGS) entry which is preliminary data.</text>
</comment>
<name>A0A553WCN0_9SPHN</name>
<dbReference type="EMBL" id="VKKU01000002">
    <property type="protein sequence ID" value="TSB02402.1"/>
    <property type="molecule type" value="Genomic_DNA"/>
</dbReference>
<dbReference type="AlphaFoldDB" id="A0A553WCN0"/>
<dbReference type="Pfam" id="PF11199">
    <property type="entry name" value="DUF2891"/>
    <property type="match status" value="1"/>
</dbReference>
<keyword evidence="2" id="KW-1185">Reference proteome</keyword>
<proteinExistence type="predicted"/>
<dbReference type="InterPro" id="IPR021365">
    <property type="entry name" value="DUF2891"/>
</dbReference>
<organism evidence="1 2">
    <name type="scientific">Sphingorhabdus contaminans</name>
    <dbReference type="NCBI Taxonomy" id="1343899"/>
    <lineage>
        <taxon>Bacteria</taxon>
        <taxon>Pseudomonadati</taxon>
        <taxon>Pseudomonadota</taxon>
        <taxon>Alphaproteobacteria</taxon>
        <taxon>Sphingomonadales</taxon>
        <taxon>Sphingomonadaceae</taxon>
        <taxon>Sphingorhabdus</taxon>
    </lineage>
</organism>
<accession>A0A553WCN0</accession>
<dbReference type="OrthoDB" id="9779797at2"/>
<reference evidence="1 2" key="1">
    <citation type="submission" date="2019-07" db="EMBL/GenBank/DDBJ databases">
        <authorList>
            <person name="Park M."/>
        </authorList>
    </citation>
    <scope>NUCLEOTIDE SEQUENCE [LARGE SCALE GENOMIC DNA]</scope>
    <source>
        <strain evidence="1 2">KCTC32445</strain>
    </source>
</reference>